<dbReference type="RefSeq" id="WP_021680534.1">
    <property type="nucleotide sequence ID" value="NZ_KI260295.1"/>
</dbReference>
<sequence length="213" mass="23186">MRTKHTRRCLAAVLAAVLLLGAAAGAFFWNRHRGAAPAVVETAQENAAEQVVFFRQKDDRWKTDTLGDSVYHMADSGCLTCCVAAALQMQQISVDGLPENADAGEVNQFFSEHGVYDSAGNLLWEMLEQTAGVSVRKQDAAELQDGELDQELAAGRYPIVRVKMPKSGSYHYVLLVGSADGTYLCMDPLQAKEQTVPLSDFGGKIYAVRVLQS</sequence>
<organism evidence="1 2">
    <name type="scientific">Ruminococcus callidus ATCC 27760</name>
    <dbReference type="NCBI Taxonomy" id="411473"/>
    <lineage>
        <taxon>Bacteria</taxon>
        <taxon>Bacillati</taxon>
        <taxon>Bacillota</taxon>
        <taxon>Clostridia</taxon>
        <taxon>Eubacteriales</taxon>
        <taxon>Oscillospiraceae</taxon>
        <taxon>Ruminococcus</taxon>
    </lineage>
</organism>
<dbReference type="HOGENOM" id="CLU_1319470_0_0_9"/>
<keyword evidence="2" id="KW-1185">Reference proteome</keyword>
<dbReference type="PANTHER" id="PTHR40524:SF1">
    <property type="entry name" value="PEPTIDASE C39-LIKE DOMAIN-CONTAINING PROTEIN"/>
    <property type="match status" value="1"/>
</dbReference>
<protein>
    <recommendedName>
        <fullName evidence="3">Peptidase C39-like domain-containing protein</fullName>
    </recommendedName>
</protein>
<reference evidence="1 2" key="1">
    <citation type="submission" date="2013-07" db="EMBL/GenBank/DDBJ databases">
        <authorList>
            <person name="Weinstock G."/>
            <person name="Sodergren E."/>
            <person name="Wylie T."/>
            <person name="Fulton L."/>
            <person name="Fulton R."/>
            <person name="Fronick C."/>
            <person name="O'Laughlin M."/>
            <person name="Godfrey J."/>
            <person name="Miner T."/>
            <person name="Herter B."/>
            <person name="Appelbaum E."/>
            <person name="Cordes M."/>
            <person name="Lek S."/>
            <person name="Wollam A."/>
            <person name="Pepin K.H."/>
            <person name="Palsikar V.B."/>
            <person name="Mitreva M."/>
            <person name="Wilson R.K."/>
        </authorList>
    </citation>
    <scope>NUCLEOTIDE SEQUENCE [LARGE SCALE GENOMIC DNA]</scope>
    <source>
        <strain evidence="1 2">ATCC 27760</strain>
    </source>
</reference>
<dbReference type="eggNOG" id="ENOG50338QW">
    <property type="taxonomic scope" value="Bacteria"/>
</dbReference>
<dbReference type="Proteomes" id="UP000016662">
    <property type="component" value="Unassembled WGS sequence"/>
</dbReference>
<proteinExistence type="predicted"/>
<evidence type="ECO:0000313" key="2">
    <source>
        <dbReference type="Proteomes" id="UP000016662"/>
    </source>
</evidence>
<evidence type="ECO:0008006" key="3">
    <source>
        <dbReference type="Google" id="ProtNLM"/>
    </source>
</evidence>
<dbReference type="EMBL" id="AWVF01000292">
    <property type="protein sequence ID" value="ERJ92528.1"/>
    <property type="molecule type" value="Genomic_DNA"/>
</dbReference>
<dbReference type="PATRIC" id="fig|411473.3.peg.1965"/>
<dbReference type="OrthoDB" id="3186156at2"/>
<dbReference type="PANTHER" id="PTHR40524">
    <property type="entry name" value="PEPTIDASE_C39_2 DOMAIN-CONTAINING PROTEIN"/>
    <property type="match status" value="1"/>
</dbReference>
<gene>
    <name evidence="1" type="ORF">RUMCAL_02367</name>
</gene>
<accession>U2LZN1</accession>
<name>U2LZN1_9FIRM</name>
<comment type="caution">
    <text evidence="1">The sequence shown here is derived from an EMBL/GenBank/DDBJ whole genome shotgun (WGS) entry which is preliminary data.</text>
</comment>
<dbReference type="AlphaFoldDB" id="U2LZN1"/>
<dbReference type="STRING" id="411473.RUMCAL_02367"/>
<evidence type="ECO:0000313" key="1">
    <source>
        <dbReference type="EMBL" id="ERJ92528.1"/>
    </source>
</evidence>